<accession>A0A3S5AVL5</accession>
<dbReference type="SUPFAM" id="SSF54001">
    <property type="entry name" value="Cysteine proteinases"/>
    <property type="match status" value="1"/>
</dbReference>
<keyword evidence="3" id="KW-1185">Reference proteome</keyword>
<gene>
    <name evidence="2" type="ORF">PXEA_LOCUS32258</name>
</gene>
<dbReference type="EMBL" id="CAAALY010259091">
    <property type="protein sequence ID" value="VEL38818.1"/>
    <property type="molecule type" value="Genomic_DNA"/>
</dbReference>
<dbReference type="InterPro" id="IPR050185">
    <property type="entry name" value="Ub_carboxyl-term_hydrolase"/>
</dbReference>
<feature type="non-terminal residue" evidence="2">
    <location>
        <position position="238"/>
    </location>
</feature>
<sequence length="238" mass="25505">FFGDLESVISYEGCDHKSSTVDPFLDLSLDLVPNIAKLNSTSGSLSNNCTLQPIVRLTSHTQVASVASPSSTSTSLSLALSHSVASPRSGPEPHNLNQNLSRLYTESVGSTTMSCSENLSQSLVFSSPQNVVTTSSGLVMSGGTVLNTSGKTSLSACLAAYFQPELIDGLILCSHCKIGRPAVKQFSLLHLPNVLCFYLKQRCHHDTKINISINFPAELDLAPFLSQVDGDRSAWQDR</sequence>
<dbReference type="Gene3D" id="3.90.70.10">
    <property type="entry name" value="Cysteine proteinases"/>
    <property type="match status" value="1"/>
</dbReference>
<proteinExistence type="predicted"/>
<dbReference type="AlphaFoldDB" id="A0A3S5AVL5"/>
<organism evidence="2 3">
    <name type="scientific">Protopolystoma xenopodis</name>
    <dbReference type="NCBI Taxonomy" id="117903"/>
    <lineage>
        <taxon>Eukaryota</taxon>
        <taxon>Metazoa</taxon>
        <taxon>Spiralia</taxon>
        <taxon>Lophotrochozoa</taxon>
        <taxon>Platyhelminthes</taxon>
        <taxon>Monogenea</taxon>
        <taxon>Polyopisthocotylea</taxon>
        <taxon>Polystomatidea</taxon>
        <taxon>Polystomatidae</taxon>
        <taxon>Protopolystoma</taxon>
    </lineage>
</organism>
<protein>
    <recommendedName>
        <fullName evidence="1">USP domain-containing protein</fullName>
    </recommendedName>
</protein>
<name>A0A3S5AVL5_9PLAT</name>
<evidence type="ECO:0000313" key="3">
    <source>
        <dbReference type="Proteomes" id="UP000784294"/>
    </source>
</evidence>
<comment type="caution">
    <text evidence="2">The sequence shown here is derived from an EMBL/GenBank/DDBJ whole genome shotgun (WGS) entry which is preliminary data.</text>
</comment>
<evidence type="ECO:0000259" key="1">
    <source>
        <dbReference type="PROSITE" id="PS50235"/>
    </source>
</evidence>
<dbReference type="InterPro" id="IPR038765">
    <property type="entry name" value="Papain-like_cys_pep_sf"/>
</dbReference>
<reference evidence="2" key="1">
    <citation type="submission" date="2018-11" db="EMBL/GenBank/DDBJ databases">
        <authorList>
            <consortium name="Pathogen Informatics"/>
        </authorList>
    </citation>
    <scope>NUCLEOTIDE SEQUENCE</scope>
</reference>
<evidence type="ECO:0000313" key="2">
    <source>
        <dbReference type="EMBL" id="VEL38818.1"/>
    </source>
</evidence>
<dbReference type="InterPro" id="IPR028889">
    <property type="entry name" value="USP"/>
</dbReference>
<feature type="domain" description="USP" evidence="1">
    <location>
        <begin position="1"/>
        <end position="238"/>
    </location>
</feature>
<dbReference type="Proteomes" id="UP000784294">
    <property type="component" value="Unassembled WGS sequence"/>
</dbReference>
<dbReference type="PANTHER" id="PTHR21646">
    <property type="entry name" value="UBIQUITIN CARBOXYL-TERMINAL HYDROLASE"/>
    <property type="match status" value="1"/>
</dbReference>
<dbReference type="PROSITE" id="PS50235">
    <property type="entry name" value="USP_3"/>
    <property type="match status" value="1"/>
</dbReference>
<dbReference type="OrthoDB" id="47475at2759"/>